<keyword evidence="13" id="KW-1185">Reference proteome</keyword>
<protein>
    <submittedName>
        <fullName evidence="12">Sugar ABC transporter permease</fullName>
    </submittedName>
</protein>
<evidence type="ECO:0000256" key="4">
    <source>
        <dbReference type="ARBA" id="ARBA00022475"/>
    </source>
</evidence>
<accession>A0ABW2ZQA8</accession>
<dbReference type="InterPro" id="IPR035906">
    <property type="entry name" value="MetI-like_sf"/>
</dbReference>
<evidence type="ECO:0000313" key="13">
    <source>
        <dbReference type="Proteomes" id="UP001597042"/>
    </source>
</evidence>
<evidence type="ECO:0000256" key="9">
    <source>
        <dbReference type="RuleBase" id="RU363032"/>
    </source>
</evidence>
<evidence type="ECO:0000256" key="6">
    <source>
        <dbReference type="ARBA" id="ARBA00022692"/>
    </source>
</evidence>
<evidence type="ECO:0000256" key="7">
    <source>
        <dbReference type="ARBA" id="ARBA00022989"/>
    </source>
</evidence>
<keyword evidence="3 9" id="KW-0813">Transport</keyword>
<dbReference type="SUPFAM" id="SSF161098">
    <property type="entry name" value="MetI-like"/>
    <property type="match status" value="1"/>
</dbReference>
<proteinExistence type="inferred from homology"/>
<evidence type="ECO:0000313" key="12">
    <source>
        <dbReference type="EMBL" id="MFD0780628.1"/>
    </source>
</evidence>
<feature type="transmembrane region" description="Helical" evidence="9">
    <location>
        <begin position="114"/>
        <end position="141"/>
    </location>
</feature>
<name>A0ABW2ZQA8_9MICO</name>
<dbReference type="Proteomes" id="UP001597042">
    <property type="component" value="Unassembled WGS sequence"/>
</dbReference>
<keyword evidence="5" id="KW-0762">Sugar transport</keyword>
<keyword evidence="4" id="KW-1003">Cell membrane</keyword>
<dbReference type="Gene3D" id="1.10.3720.10">
    <property type="entry name" value="MetI-like"/>
    <property type="match status" value="1"/>
</dbReference>
<feature type="transmembrane region" description="Helical" evidence="9">
    <location>
        <begin position="236"/>
        <end position="258"/>
    </location>
</feature>
<comment type="subcellular location">
    <subcellularLocation>
        <location evidence="1 9">Cell membrane</location>
        <topology evidence="1 9">Multi-pass membrane protein</topology>
    </subcellularLocation>
</comment>
<feature type="transmembrane region" description="Helical" evidence="9">
    <location>
        <begin position="193"/>
        <end position="215"/>
    </location>
</feature>
<evidence type="ECO:0000256" key="10">
    <source>
        <dbReference type="SAM" id="MobiDB-lite"/>
    </source>
</evidence>
<dbReference type="EMBL" id="JBHTIM010000001">
    <property type="protein sequence ID" value="MFD0780628.1"/>
    <property type="molecule type" value="Genomic_DNA"/>
</dbReference>
<evidence type="ECO:0000256" key="8">
    <source>
        <dbReference type="ARBA" id="ARBA00023136"/>
    </source>
</evidence>
<keyword evidence="8 9" id="KW-0472">Membrane</keyword>
<dbReference type="InterPro" id="IPR050901">
    <property type="entry name" value="BP-dep_ABC_trans_perm"/>
</dbReference>
<feature type="transmembrane region" description="Helical" evidence="9">
    <location>
        <begin position="295"/>
        <end position="316"/>
    </location>
</feature>
<evidence type="ECO:0000256" key="5">
    <source>
        <dbReference type="ARBA" id="ARBA00022597"/>
    </source>
</evidence>
<dbReference type="InterPro" id="IPR000515">
    <property type="entry name" value="MetI-like"/>
</dbReference>
<dbReference type="CDD" id="cd06261">
    <property type="entry name" value="TM_PBP2"/>
    <property type="match status" value="1"/>
</dbReference>
<dbReference type="PROSITE" id="PS50928">
    <property type="entry name" value="ABC_TM1"/>
    <property type="match status" value="1"/>
</dbReference>
<feature type="transmembrane region" description="Helical" evidence="9">
    <location>
        <begin position="153"/>
        <end position="181"/>
    </location>
</feature>
<evidence type="ECO:0000256" key="2">
    <source>
        <dbReference type="ARBA" id="ARBA00009047"/>
    </source>
</evidence>
<dbReference type="PANTHER" id="PTHR32243:SF50">
    <property type="entry name" value="MALTOSE_MALTODEXTRIN TRANSPORT SYSTEM PERMEASE PROTEIN MALG"/>
    <property type="match status" value="1"/>
</dbReference>
<gene>
    <name evidence="12" type="ORF">ACFQZV_04845</name>
</gene>
<feature type="compositionally biased region" description="Polar residues" evidence="10">
    <location>
        <begin position="1"/>
        <end position="12"/>
    </location>
</feature>
<comment type="similarity">
    <text evidence="2">Belongs to the binding-protein-dependent transport system permease family. MalFG subfamily.</text>
</comment>
<sequence>MTQPGLQTSGGVASTPEGFDADTPRGARRLRGGAPAPAGDVVHLPRRPFGKYFRETGWRHLIGVAMLIFAAFPLLYVLSASLNPGGTLMTANTLFSTIDLGSYVELFNRPQQPYAAWFGNTLFIGLASAAGTVLLGALAAYSFSRMRFTGRRVGLITLLLVQMFPQLLAMVAIFLLMSGIAEIFPAIGLNTQIGLIMVYLGGALGVNTYLMYGFFNTVPSSIDEAAKLDGAGHARIFFTIILRLVAPILAVVGLLSFLGTMSEFVIASVILIDPEKQTLAVGLYQFISQETSSNWSVFAAGAVLAAIIPVALFLALQRFIVGGLTAGSVK</sequence>
<dbReference type="RefSeq" id="WP_378753195.1">
    <property type="nucleotide sequence ID" value="NZ_JBHSSV010000014.1"/>
</dbReference>
<keyword evidence="6 9" id="KW-0812">Transmembrane</keyword>
<comment type="caution">
    <text evidence="12">The sequence shown here is derived from an EMBL/GenBank/DDBJ whole genome shotgun (WGS) entry which is preliminary data.</text>
</comment>
<evidence type="ECO:0000256" key="1">
    <source>
        <dbReference type="ARBA" id="ARBA00004651"/>
    </source>
</evidence>
<evidence type="ECO:0000259" key="11">
    <source>
        <dbReference type="PROSITE" id="PS50928"/>
    </source>
</evidence>
<organism evidence="12 13">
    <name type="scientific">Microbacterium koreense</name>
    <dbReference type="NCBI Taxonomy" id="323761"/>
    <lineage>
        <taxon>Bacteria</taxon>
        <taxon>Bacillati</taxon>
        <taxon>Actinomycetota</taxon>
        <taxon>Actinomycetes</taxon>
        <taxon>Micrococcales</taxon>
        <taxon>Microbacteriaceae</taxon>
        <taxon>Microbacterium</taxon>
    </lineage>
</organism>
<reference evidence="13" key="1">
    <citation type="journal article" date="2019" name="Int. J. Syst. Evol. Microbiol.">
        <title>The Global Catalogue of Microorganisms (GCM) 10K type strain sequencing project: providing services to taxonomists for standard genome sequencing and annotation.</title>
        <authorList>
            <consortium name="The Broad Institute Genomics Platform"/>
            <consortium name="The Broad Institute Genome Sequencing Center for Infectious Disease"/>
            <person name="Wu L."/>
            <person name="Ma J."/>
        </authorList>
    </citation>
    <scope>NUCLEOTIDE SEQUENCE [LARGE SCALE GENOMIC DNA]</scope>
    <source>
        <strain evidence="13">CCUG 50754</strain>
    </source>
</reference>
<feature type="region of interest" description="Disordered" evidence="10">
    <location>
        <begin position="1"/>
        <end position="39"/>
    </location>
</feature>
<dbReference type="PANTHER" id="PTHR32243">
    <property type="entry name" value="MALTOSE TRANSPORT SYSTEM PERMEASE-RELATED"/>
    <property type="match status" value="1"/>
</dbReference>
<feature type="transmembrane region" description="Helical" evidence="9">
    <location>
        <begin position="61"/>
        <end position="79"/>
    </location>
</feature>
<evidence type="ECO:0000256" key="3">
    <source>
        <dbReference type="ARBA" id="ARBA00022448"/>
    </source>
</evidence>
<keyword evidence="7 9" id="KW-1133">Transmembrane helix</keyword>
<feature type="domain" description="ABC transmembrane type-1" evidence="11">
    <location>
        <begin position="118"/>
        <end position="316"/>
    </location>
</feature>
<dbReference type="Pfam" id="PF00528">
    <property type="entry name" value="BPD_transp_1"/>
    <property type="match status" value="1"/>
</dbReference>